<feature type="signal peptide" evidence="1">
    <location>
        <begin position="1"/>
        <end position="20"/>
    </location>
</feature>
<evidence type="ECO:0000256" key="1">
    <source>
        <dbReference type="SAM" id="SignalP"/>
    </source>
</evidence>
<proteinExistence type="predicted"/>
<comment type="caution">
    <text evidence="2">The sequence shown here is derived from an EMBL/GenBank/DDBJ whole genome shotgun (WGS) entry which is preliminary data.</text>
</comment>
<feature type="chain" id="PRO_5012081795" evidence="1">
    <location>
        <begin position="21"/>
        <end position="316"/>
    </location>
</feature>
<keyword evidence="3" id="KW-1185">Reference proteome</keyword>
<reference evidence="2 3" key="1">
    <citation type="submission" date="2015-12" db="EMBL/GenBank/DDBJ databases">
        <title>The genome of Folsomia candida.</title>
        <authorList>
            <person name="Faddeeva A."/>
            <person name="Derks M.F."/>
            <person name="Anvar Y."/>
            <person name="Smit S."/>
            <person name="Van Straalen N."/>
            <person name="Roelofs D."/>
        </authorList>
    </citation>
    <scope>NUCLEOTIDE SEQUENCE [LARGE SCALE GENOMIC DNA]</scope>
    <source>
        <strain evidence="2 3">VU population</strain>
        <tissue evidence="2">Whole body</tissue>
    </source>
</reference>
<name>A0A226DT89_FOLCA</name>
<keyword evidence="1" id="KW-0732">Signal</keyword>
<protein>
    <submittedName>
        <fullName evidence="2">Uncharacterized protein</fullName>
    </submittedName>
</protein>
<dbReference type="EMBL" id="LNIX01000012">
    <property type="protein sequence ID" value="OXA48044.1"/>
    <property type="molecule type" value="Genomic_DNA"/>
</dbReference>
<dbReference type="Proteomes" id="UP000198287">
    <property type="component" value="Unassembled WGS sequence"/>
</dbReference>
<evidence type="ECO:0000313" key="2">
    <source>
        <dbReference type="EMBL" id="OXA48044.1"/>
    </source>
</evidence>
<gene>
    <name evidence="2" type="ORF">Fcan01_16997</name>
</gene>
<dbReference type="AlphaFoldDB" id="A0A226DT89"/>
<accession>A0A226DT89</accession>
<evidence type="ECO:0000313" key="3">
    <source>
        <dbReference type="Proteomes" id="UP000198287"/>
    </source>
</evidence>
<organism evidence="2 3">
    <name type="scientific">Folsomia candida</name>
    <name type="common">Springtail</name>
    <dbReference type="NCBI Taxonomy" id="158441"/>
    <lineage>
        <taxon>Eukaryota</taxon>
        <taxon>Metazoa</taxon>
        <taxon>Ecdysozoa</taxon>
        <taxon>Arthropoda</taxon>
        <taxon>Hexapoda</taxon>
        <taxon>Collembola</taxon>
        <taxon>Entomobryomorpha</taxon>
        <taxon>Isotomoidea</taxon>
        <taxon>Isotomidae</taxon>
        <taxon>Proisotominae</taxon>
        <taxon>Folsomia</taxon>
    </lineage>
</organism>
<sequence length="316" mass="34876">MQLCCNFRVFLLLTATLAAAGTTDYSKIKLPPVVTWYLENFAILRPDKEDRYTGCICPPSLNTTGSTYMFCGHEMSPKAGGSCIPKGAYRCVNGQAEAIMEFDCDPVVSTYLVVKAQVSSEMSSPFNCWIFLWLTATLASASTTDYSKLKLPPAGSWYLENFGKLRPGEPDRYTGCMCPPSLNTSGSVYMFCGHEMSPKAGGTCQPVGAYRCVDGQTEAILEADCSIGATKRKCSRRPTCVLLKIDCDKHNAKSCIRKHTEVSNELRVDTYTKMTTIHDLLNKLKEFPCKIHFSSSYDDICDEHMTVGLPEGEVGR</sequence>